<dbReference type="Gene3D" id="1.20.120.530">
    <property type="entry name" value="GntR ligand-binding domain-like"/>
    <property type="match status" value="1"/>
</dbReference>
<accession>A0AAU8DKW1</accession>
<evidence type="ECO:0000313" key="5">
    <source>
        <dbReference type="EMBL" id="XCG62895.1"/>
    </source>
</evidence>
<sequence>MRAYEQVLDRIEQDLAAGLVDVGGRLPPERALAERYQVSRASVREAIKVLEAMGLIRTGVGSGPDAGAVVIADVSAPIGSALRWHLASRHLPVGDLVATRVLLETWAVREAAAGASDESSLRVAGELLDRMDGADPADQEGFLDLDTRFHLALAEATGNTVVIAIMQAMRSGVRAYVTRAVADFAGWPRLRERLAAEHRQILEAIQASDGDAAAQSVAAHIDGFHQETGVGQ</sequence>
<dbReference type="GO" id="GO:0003677">
    <property type="term" value="F:DNA binding"/>
    <property type="evidence" value="ECO:0007669"/>
    <property type="project" value="UniProtKB-KW"/>
</dbReference>
<dbReference type="PRINTS" id="PR00035">
    <property type="entry name" value="HTHGNTR"/>
</dbReference>
<keyword evidence="2" id="KW-0238">DNA-binding</keyword>
<dbReference type="Pfam" id="PF07729">
    <property type="entry name" value="FCD"/>
    <property type="match status" value="1"/>
</dbReference>
<protein>
    <submittedName>
        <fullName evidence="5">FCD domain-containing protein</fullName>
    </submittedName>
</protein>
<proteinExistence type="predicted"/>
<dbReference type="Gene3D" id="1.10.10.10">
    <property type="entry name" value="Winged helix-like DNA-binding domain superfamily/Winged helix DNA-binding domain"/>
    <property type="match status" value="1"/>
</dbReference>
<gene>
    <name evidence="5" type="ORF">ABLG96_16995</name>
</gene>
<dbReference type="InterPro" id="IPR036390">
    <property type="entry name" value="WH_DNA-bd_sf"/>
</dbReference>
<evidence type="ECO:0000259" key="4">
    <source>
        <dbReference type="PROSITE" id="PS50949"/>
    </source>
</evidence>
<dbReference type="PROSITE" id="PS50949">
    <property type="entry name" value="HTH_GNTR"/>
    <property type="match status" value="1"/>
</dbReference>
<dbReference type="GO" id="GO:0003700">
    <property type="term" value="F:DNA-binding transcription factor activity"/>
    <property type="evidence" value="ECO:0007669"/>
    <property type="project" value="InterPro"/>
</dbReference>
<evidence type="ECO:0000256" key="3">
    <source>
        <dbReference type="ARBA" id="ARBA00023163"/>
    </source>
</evidence>
<dbReference type="SUPFAM" id="SSF46785">
    <property type="entry name" value="Winged helix' DNA-binding domain"/>
    <property type="match status" value="1"/>
</dbReference>
<dbReference type="SMART" id="SM00345">
    <property type="entry name" value="HTH_GNTR"/>
    <property type="match status" value="1"/>
</dbReference>
<dbReference type="RefSeq" id="WP_353648510.1">
    <property type="nucleotide sequence ID" value="NZ_CP159218.1"/>
</dbReference>
<dbReference type="CDD" id="cd07377">
    <property type="entry name" value="WHTH_GntR"/>
    <property type="match status" value="1"/>
</dbReference>
<keyword evidence="3" id="KW-0804">Transcription</keyword>
<evidence type="ECO:0000256" key="1">
    <source>
        <dbReference type="ARBA" id="ARBA00023015"/>
    </source>
</evidence>
<dbReference type="InterPro" id="IPR011711">
    <property type="entry name" value="GntR_C"/>
</dbReference>
<dbReference type="SMART" id="SM00895">
    <property type="entry name" value="FCD"/>
    <property type="match status" value="1"/>
</dbReference>
<evidence type="ECO:0000256" key="2">
    <source>
        <dbReference type="ARBA" id="ARBA00023125"/>
    </source>
</evidence>
<reference evidence="5" key="1">
    <citation type="submission" date="2024-05" db="EMBL/GenBank/DDBJ databases">
        <authorList>
            <person name="Cai S.Y."/>
            <person name="Jin L.M."/>
            <person name="Li H.R."/>
        </authorList>
    </citation>
    <scope>NUCLEOTIDE SEQUENCE</scope>
    <source>
        <strain evidence="5">A5-74</strain>
    </source>
</reference>
<dbReference type="PANTHER" id="PTHR43537">
    <property type="entry name" value="TRANSCRIPTIONAL REGULATOR, GNTR FAMILY"/>
    <property type="match status" value="1"/>
</dbReference>
<dbReference type="PANTHER" id="PTHR43537:SF5">
    <property type="entry name" value="UXU OPERON TRANSCRIPTIONAL REGULATOR"/>
    <property type="match status" value="1"/>
</dbReference>
<dbReference type="EMBL" id="CP159218">
    <property type="protein sequence ID" value="XCG62895.1"/>
    <property type="molecule type" value="Genomic_DNA"/>
</dbReference>
<dbReference type="InterPro" id="IPR036388">
    <property type="entry name" value="WH-like_DNA-bd_sf"/>
</dbReference>
<dbReference type="AlphaFoldDB" id="A0AAU8DKW1"/>
<feature type="domain" description="HTH gntR-type" evidence="4">
    <location>
        <begin position="1"/>
        <end position="73"/>
    </location>
</feature>
<dbReference type="SUPFAM" id="SSF48008">
    <property type="entry name" value="GntR ligand-binding domain-like"/>
    <property type="match status" value="1"/>
</dbReference>
<keyword evidence="1" id="KW-0805">Transcription regulation</keyword>
<name>A0AAU8DKW1_9ACTN</name>
<organism evidence="5">
    <name type="scientific">Nakamurella sp. A5-74</name>
    <dbReference type="NCBI Taxonomy" id="3158264"/>
    <lineage>
        <taxon>Bacteria</taxon>
        <taxon>Bacillati</taxon>
        <taxon>Actinomycetota</taxon>
        <taxon>Actinomycetes</taxon>
        <taxon>Nakamurellales</taxon>
        <taxon>Nakamurellaceae</taxon>
        <taxon>Nakamurella</taxon>
    </lineage>
</organism>
<dbReference type="Pfam" id="PF00392">
    <property type="entry name" value="GntR"/>
    <property type="match status" value="1"/>
</dbReference>
<dbReference type="InterPro" id="IPR008920">
    <property type="entry name" value="TF_FadR/GntR_C"/>
</dbReference>
<dbReference type="InterPro" id="IPR000524">
    <property type="entry name" value="Tscrpt_reg_HTH_GntR"/>
</dbReference>